<dbReference type="EMBL" id="HBIO01007020">
    <property type="protein sequence ID" value="CAE0460361.1"/>
    <property type="molecule type" value="Transcribed_RNA"/>
</dbReference>
<accession>A0A7S3V6G4</accession>
<organism evidence="3">
    <name type="scientific">Chaetoceros debilis</name>
    <dbReference type="NCBI Taxonomy" id="122233"/>
    <lineage>
        <taxon>Eukaryota</taxon>
        <taxon>Sar</taxon>
        <taxon>Stramenopiles</taxon>
        <taxon>Ochrophyta</taxon>
        <taxon>Bacillariophyta</taxon>
        <taxon>Coscinodiscophyceae</taxon>
        <taxon>Chaetocerotophycidae</taxon>
        <taxon>Chaetocerotales</taxon>
        <taxon>Chaetocerotaceae</taxon>
        <taxon>Chaetoceros</taxon>
    </lineage>
</organism>
<feature type="transmembrane region" description="Helical" evidence="2">
    <location>
        <begin position="199"/>
        <end position="218"/>
    </location>
</feature>
<gene>
    <name evidence="3" type="ORF">CDEB00056_LOCUS5202</name>
</gene>
<keyword evidence="2" id="KW-0812">Transmembrane</keyword>
<evidence type="ECO:0000256" key="1">
    <source>
        <dbReference type="SAM" id="MobiDB-lite"/>
    </source>
</evidence>
<proteinExistence type="predicted"/>
<feature type="region of interest" description="Disordered" evidence="1">
    <location>
        <begin position="110"/>
        <end position="177"/>
    </location>
</feature>
<keyword evidence="2" id="KW-1133">Transmembrane helix</keyword>
<sequence length="274" mass="29976">MVGPTIEITKRVKISYTGNRKKIKTWNAPNGFEIKGGLNKSQIDEKKGAHITYNIVKNGSESGEGPDKRCPGCFGKELPGDSLQITYTGDEKKSNVKGYFDITILPRDTKSTTVAAPSTPSKTIERRDVTTPNTIATTEEDPSLESKDSLVRPPSFPDISKLNSDEDQSSDGDVSWPPTGGLTILKDPDLKKNAPLVNFVLYFCLYMGVSFFVVYGAIHRMYQDANETDSDAIITTLEAEAAVSMFGKIWSIAWLGSSTTKALSTLGVTDSSWW</sequence>
<evidence type="ECO:0000256" key="2">
    <source>
        <dbReference type="SAM" id="Phobius"/>
    </source>
</evidence>
<keyword evidence="2" id="KW-0472">Membrane</keyword>
<evidence type="ECO:0000313" key="3">
    <source>
        <dbReference type="EMBL" id="CAE0460361.1"/>
    </source>
</evidence>
<feature type="compositionally biased region" description="Polar residues" evidence="1">
    <location>
        <begin position="111"/>
        <end position="122"/>
    </location>
</feature>
<dbReference type="AlphaFoldDB" id="A0A7S3V6G4"/>
<reference evidence="3" key="1">
    <citation type="submission" date="2021-01" db="EMBL/GenBank/DDBJ databases">
        <authorList>
            <person name="Corre E."/>
            <person name="Pelletier E."/>
            <person name="Niang G."/>
            <person name="Scheremetjew M."/>
            <person name="Finn R."/>
            <person name="Kale V."/>
            <person name="Holt S."/>
            <person name="Cochrane G."/>
            <person name="Meng A."/>
            <person name="Brown T."/>
            <person name="Cohen L."/>
        </authorList>
    </citation>
    <scope>NUCLEOTIDE SEQUENCE</scope>
    <source>
        <strain evidence="3">MM31A-1</strain>
    </source>
</reference>
<protein>
    <submittedName>
        <fullName evidence="3">Uncharacterized protein</fullName>
    </submittedName>
</protein>
<name>A0A7S3V6G4_9STRA</name>